<dbReference type="PANTHER" id="PTHR34820:SF4">
    <property type="entry name" value="INNER MEMBRANE PROTEIN YEBZ"/>
    <property type="match status" value="1"/>
</dbReference>
<dbReference type="EMBL" id="RSAA01000015">
    <property type="protein sequence ID" value="RRO15397.1"/>
    <property type="molecule type" value="Genomic_DNA"/>
</dbReference>
<feature type="transmembrane region" description="Helical" evidence="6">
    <location>
        <begin position="249"/>
        <end position="270"/>
    </location>
</feature>
<keyword evidence="5 6" id="KW-0472">Membrane</keyword>
<dbReference type="Pfam" id="PF05425">
    <property type="entry name" value="CopD"/>
    <property type="match status" value="1"/>
</dbReference>
<protein>
    <submittedName>
        <fullName evidence="8">Copper resistance protein CopD</fullName>
    </submittedName>
</protein>
<reference evidence="8 9" key="1">
    <citation type="submission" date="2018-11" db="EMBL/GenBank/DDBJ databases">
        <title>Saccharopolyspora rhizosphaerae sp. nov., an actinomycete isolated from rhizosphere soil in Thailand.</title>
        <authorList>
            <person name="Intra B."/>
            <person name="Euanorasetr J."/>
            <person name="Take A."/>
            <person name="Inahashi Y."/>
            <person name="Mori M."/>
            <person name="Panbangred W."/>
            <person name="Matsumoto A."/>
        </authorList>
    </citation>
    <scope>NUCLEOTIDE SEQUENCE [LARGE SCALE GENOMIC DNA]</scope>
    <source>
        <strain evidence="8 9">H219</strain>
    </source>
</reference>
<feature type="transmembrane region" description="Helical" evidence="6">
    <location>
        <begin position="67"/>
        <end position="86"/>
    </location>
</feature>
<feature type="transmembrane region" description="Helical" evidence="6">
    <location>
        <begin position="185"/>
        <end position="204"/>
    </location>
</feature>
<dbReference type="GO" id="GO:0005886">
    <property type="term" value="C:plasma membrane"/>
    <property type="evidence" value="ECO:0007669"/>
    <property type="project" value="UniProtKB-SubCell"/>
</dbReference>
<evidence type="ECO:0000256" key="2">
    <source>
        <dbReference type="ARBA" id="ARBA00022475"/>
    </source>
</evidence>
<dbReference type="PANTHER" id="PTHR34820">
    <property type="entry name" value="INNER MEMBRANE PROTEIN YEBZ"/>
    <property type="match status" value="1"/>
</dbReference>
<feature type="transmembrane region" description="Helical" evidence="6">
    <location>
        <begin position="290"/>
        <end position="311"/>
    </location>
</feature>
<accession>A0A3R8VDM9</accession>
<comment type="subcellular location">
    <subcellularLocation>
        <location evidence="1">Cell membrane</location>
        <topology evidence="1">Multi-pass membrane protein</topology>
    </subcellularLocation>
</comment>
<name>A0A3R8VDM9_9PSEU</name>
<evidence type="ECO:0000256" key="1">
    <source>
        <dbReference type="ARBA" id="ARBA00004651"/>
    </source>
</evidence>
<dbReference type="GO" id="GO:0006825">
    <property type="term" value="P:copper ion transport"/>
    <property type="evidence" value="ECO:0007669"/>
    <property type="project" value="InterPro"/>
</dbReference>
<dbReference type="OrthoDB" id="3518068at2"/>
<sequence length="353" mass="36661">MRNVAVHEALPGNEETGQNRPRTAKALVVVAPLGAALLTALAATAYTDVGTIPGLPELPPLVRFGTPVARALLDLAALATVGLSMLPKLVGFDQPTRTEPLLAKARMVTVATALVWMLSALLSLVLQAMETSPGVAATTGLLVDYVNNVPAGPGLLASAGAGLLCAVIGLLAVRFGESVPTELRTIVALLGLLPMPLTGHATDWQYHDFSMISMELHVVGAGMWAGGLAAVALFVAPRRGLLAETMPRFSKLAGLALLIVGVSGLFNGLMELVLTPNVGLIGLVTTQYGQIILGKSTCLALLGVIGAQMRFRLLPRIARQERTALLSWVALEIAVMGVAYGLGVVLSRAPVIV</sequence>
<gene>
    <name evidence="8" type="ORF">EIL87_15130</name>
</gene>
<feature type="transmembrane region" description="Helical" evidence="6">
    <location>
        <begin position="26"/>
        <end position="47"/>
    </location>
</feature>
<evidence type="ECO:0000313" key="8">
    <source>
        <dbReference type="EMBL" id="RRO15397.1"/>
    </source>
</evidence>
<keyword evidence="2" id="KW-1003">Cell membrane</keyword>
<dbReference type="AlphaFoldDB" id="A0A3R8VDM9"/>
<dbReference type="InterPro" id="IPR032694">
    <property type="entry name" value="CopC/D"/>
</dbReference>
<evidence type="ECO:0000256" key="3">
    <source>
        <dbReference type="ARBA" id="ARBA00022692"/>
    </source>
</evidence>
<organism evidence="8 9">
    <name type="scientific">Saccharopolyspora rhizosphaerae</name>
    <dbReference type="NCBI Taxonomy" id="2492662"/>
    <lineage>
        <taxon>Bacteria</taxon>
        <taxon>Bacillati</taxon>
        <taxon>Actinomycetota</taxon>
        <taxon>Actinomycetes</taxon>
        <taxon>Pseudonocardiales</taxon>
        <taxon>Pseudonocardiaceae</taxon>
        <taxon>Saccharopolyspora</taxon>
    </lineage>
</organism>
<evidence type="ECO:0000259" key="7">
    <source>
        <dbReference type="Pfam" id="PF05425"/>
    </source>
</evidence>
<evidence type="ECO:0000256" key="4">
    <source>
        <dbReference type="ARBA" id="ARBA00022989"/>
    </source>
</evidence>
<feature type="domain" description="Copper resistance protein D" evidence="7">
    <location>
        <begin position="244"/>
        <end position="346"/>
    </location>
</feature>
<evidence type="ECO:0000313" key="9">
    <source>
        <dbReference type="Proteomes" id="UP000274515"/>
    </source>
</evidence>
<comment type="caution">
    <text evidence="8">The sequence shown here is derived from an EMBL/GenBank/DDBJ whole genome shotgun (WGS) entry which is preliminary data.</text>
</comment>
<dbReference type="Proteomes" id="UP000274515">
    <property type="component" value="Unassembled WGS sequence"/>
</dbReference>
<keyword evidence="9" id="KW-1185">Reference proteome</keyword>
<dbReference type="InterPro" id="IPR008457">
    <property type="entry name" value="Cu-R_CopD_dom"/>
</dbReference>
<feature type="transmembrane region" description="Helical" evidence="6">
    <location>
        <begin position="149"/>
        <end position="173"/>
    </location>
</feature>
<evidence type="ECO:0000256" key="5">
    <source>
        <dbReference type="ARBA" id="ARBA00023136"/>
    </source>
</evidence>
<feature type="transmembrane region" description="Helical" evidence="6">
    <location>
        <begin position="216"/>
        <end position="237"/>
    </location>
</feature>
<keyword evidence="4 6" id="KW-1133">Transmembrane helix</keyword>
<keyword evidence="3 6" id="KW-0812">Transmembrane</keyword>
<feature type="transmembrane region" description="Helical" evidence="6">
    <location>
        <begin position="107"/>
        <end position="129"/>
    </location>
</feature>
<proteinExistence type="predicted"/>
<feature type="transmembrane region" description="Helical" evidence="6">
    <location>
        <begin position="323"/>
        <end position="346"/>
    </location>
</feature>
<evidence type="ECO:0000256" key="6">
    <source>
        <dbReference type="SAM" id="Phobius"/>
    </source>
</evidence>